<dbReference type="GO" id="GO:0015035">
    <property type="term" value="F:protein-disulfide reductase activity"/>
    <property type="evidence" value="ECO:0007669"/>
    <property type="project" value="InterPro"/>
</dbReference>
<accession>A0A8I0TTA9</accession>
<dbReference type="OrthoDB" id="277004at2"/>
<proteinExistence type="predicted"/>
<keyword evidence="2" id="KW-1185">Reference proteome</keyword>
<gene>
    <name evidence="1" type="ORF">H4687_005683</name>
</gene>
<organism evidence="1 2">
    <name type="scientific">Streptomyces stelliscabiei</name>
    <dbReference type="NCBI Taxonomy" id="146820"/>
    <lineage>
        <taxon>Bacteria</taxon>
        <taxon>Bacillati</taxon>
        <taxon>Actinomycetota</taxon>
        <taxon>Actinomycetes</taxon>
        <taxon>Kitasatosporales</taxon>
        <taxon>Streptomycetaceae</taxon>
        <taxon>Streptomyces</taxon>
    </lineage>
</organism>
<reference evidence="1 2" key="1">
    <citation type="submission" date="2020-10" db="EMBL/GenBank/DDBJ databases">
        <title>Sequencing the genomes of 1000 actinobacteria strains.</title>
        <authorList>
            <person name="Klenk H.-P."/>
        </authorList>
    </citation>
    <scope>NUCLEOTIDE SEQUENCE [LARGE SCALE GENOMIC DNA]</scope>
    <source>
        <strain evidence="1 2">DSM 41803</strain>
    </source>
</reference>
<dbReference type="Proteomes" id="UP000629287">
    <property type="component" value="Unassembled WGS sequence"/>
</dbReference>
<dbReference type="InterPro" id="IPR007263">
    <property type="entry name" value="DCC1-like"/>
</dbReference>
<evidence type="ECO:0000313" key="1">
    <source>
        <dbReference type="EMBL" id="MBE1599554.1"/>
    </source>
</evidence>
<comment type="caution">
    <text evidence="1">The sequence shown here is derived from an EMBL/GenBank/DDBJ whole genome shotgun (WGS) entry which is preliminary data.</text>
</comment>
<dbReference type="AlphaFoldDB" id="A0A8I0TTA9"/>
<sequence length="171" mass="18554">MSTVAEPATADRGAERVPVRGLTVLYDVGCGLCAFLRGWLGRQRQLVPLEFVAAGSEEARRLFPSLDHGATLEEITIVGDGGQVYRGSAAWIVCLWALREHRPLAHRLSTPAGARFARTAVLAAAKWRGTHRQPGSGCGSGGAELKGWAYDRRYGWLYRPPDCDTGTCSTR</sequence>
<name>A0A8I0TTA9_9ACTN</name>
<dbReference type="Pfam" id="PF04134">
    <property type="entry name" value="DCC1-like"/>
    <property type="match status" value="1"/>
</dbReference>
<dbReference type="RefSeq" id="WP_046915852.1">
    <property type="nucleotide sequence ID" value="NZ_JADBGF010000001.1"/>
</dbReference>
<dbReference type="EMBL" id="JADBGF010000001">
    <property type="protein sequence ID" value="MBE1599554.1"/>
    <property type="molecule type" value="Genomic_DNA"/>
</dbReference>
<evidence type="ECO:0000313" key="2">
    <source>
        <dbReference type="Proteomes" id="UP000629287"/>
    </source>
</evidence>
<protein>
    <submittedName>
        <fullName evidence="1">Putative DCC family thiol-disulfide oxidoreductase YuxK</fullName>
    </submittedName>
</protein>
<dbReference type="GeneID" id="86830238"/>